<keyword evidence="1 3" id="KW-0328">Glycosyltransferase</keyword>
<comment type="caution">
    <text evidence="3">The sequence shown here is derived from an EMBL/GenBank/DDBJ whole genome shotgun (WGS) entry which is preliminary data.</text>
</comment>
<proteinExistence type="predicted"/>
<dbReference type="AlphaFoldDB" id="A0A841HSS4"/>
<evidence type="ECO:0000313" key="3">
    <source>
        <dbReference type="EMBL" id="MBB6095704.1"/>
    </source>
</evidence>
<dbReference type="PANTHER" id="PTHR30160">
    <property type="entry name" value="TETRAACYLDISACCHARIDE 4'-KINASE-RELATED"/>
    <property type="match status" value="1"/>
</dbReference>
<keyword evidence="4" id="KW-1185">Reference proteome</keyword>
<dbReference type="CDD" id="cd03789">
    <property type="entry name" value="GT9_LPS_heptosyltransferase"/>
    <property type="match status" value="1"/>
</dbReference>
<evidence type="ECO:0000256" key="2">
    <source>
        <dbReference type="ARBA" id="ARBA00022679"/>
    </source>
</evidence>
<dbReference type="GO" id="GO:0009244">
    <property type="term" value="P:lipopolysaccharide core region biosynthetic process"/>
    <property type="evidence" value="ECO:0007669"/>
    <property type="project" value="TreeGrafter"/>
</dbReference>
<dbReference type="GO" id="GO:0008713">
    <property type="term" value="F:ADP-heptose-lipopolysaccharide heptosyltransferase activity"/>
    <property type="evidence" value="ECO:0007669"/>
    <property type="project" value="TreeGrafter"/>
</dbReference>
<dbReference type="PANTHER" id="PTHR30160:SF1">
    <property type="entry name" value="LIPOPOLYSACCHARIDE 1,2-N-ACETYLGLUCOSAMINETRANSFERASE-RELATED"/>
    <property type="match status" value="1"/>
</dbReference>
<protein>
    <submittedName>
        <fullName evidence="3">Heptosyltransferase-2/heptosyltransferase-3</fullName>
        <ecNumber evidence="3">2.4.-.-</ecNumber>
    </submittedName>
</protein>
<dbReference type="InterPro" id="IPR002201">
    <property type="entry name" value="Glyco_trans_9"/>
</dbReference>
<dbReference type="InterPro" id="IPR051199">
    <property type="entry name" value="LPS_LOS_Heptosyltrfase"/>
</dbReference>
<reference evidence="3 4" key="1">
    <citation type="submission" date="2020-08" db="EMBL/GenBank/DDBJ databases">
        <title>Genomic Encyclopedia of Type Strains, Phase IV (KMG-IV): sequencing the most valuable type-strain genomes for metagenomic binning, comparative biology and taxonomic classification.</title>
        <authorList>
            <person name="Goeker M."/>
        </authorList>
    </citation>
    <scope>NUCLEOTIDE SEQUENCE [LARGE SCALE GENOMIC DNA]</scope>
    <source>
        <strain evidence="3 4">DSM 26723</strain>
    </source>
</reference>
<evidence type="ECO:0000256" key="1">
    <source>
        <dbReference type="ARBA" id="ARBA00022676"/>
    </source>
</evidence>
<name>A0A841HSS4_9GAMM</name>
<dbReference type="Gene3D" id="3.40.50.2000">
    <property type="entry name" value="Glycogen Phosphorylase B"/>
    <property type="match status" value="2"/>
</dbReference>
<dbReference type="RefSeq" id="WP_184335102.1">
    <property type="nucleotide sequence ID" value="NZ_JACHHZ010000006.1"/>
</dbReference>
<dbReference type="GO" id="GO:0005829">
    <property type="term" value="C:cytosol"/>
    <property type="evidence" value="ECO:0007669"/>
    <property type="project" value="TreeGrafter"/>
</dbReference>
<gene>
    <name evidence="3" type="ORF">HNQ60_004595</name>
</gene>
<dbReference type="EC" id="2.4.-.-" evidence="3"/>
<accession>A0A841HSS4</accession>
<dbReference type="Pfam" id="PF01075">
    <property type="entry name" value="Glyco_transf_9"/>
    <property type="match status" value="1"/>
</dbReference>
<dbReference type="Proteomes" id="UP000588068">
    <property type="component" value="Unassembled WGS sequence"/>
</dbReference>
<organism evidence="3 4">
    <name type="scientific">Povalibacter uvarum</name>
    <dbReference type="NCBI Taxonomy" id="732238"/>
    <lineage>
        <taxon>Bacteria</taxon>
        <taxon>Pseudomonadati</taxon>
        <taxon>Pseudomonadota</taxon>
        <taxon>Gammaproteobacteria</taxon>
        <taxon>Steroidobacterales</taxon>
        <taxon>Steroidobacteraceae</taxon>
        <taxon>Povalibacter</taxon>
    </lineage>
</organism>
<evidence type="ECO:0000313" key="4">
    <source>
        <dbReference type="Proteomes" id="UP000588068"/>
    </source>
</evidence>
<dbReference type="SUPFAM" id="SSF53756">
    <property type="entry name" value="UDP-Glycosyltransferase/glycogen phosphorylase"/>
    <property type="match status" value="1"/>
</dbReference>
<sequence>MNEQPPGSMRPLVVRCGAFGDMVLLTPLIRRLAERFQQPVDLVSSGPWTIPLLQGQPGVGRIHLLESRNTPYWLNFPKQRIARELRRNGPAPAWFCDGNGAAFDVLQKGGVPKDWVLDVRDLAFGAREHFVIRWSRFANMTPPGLSVAPSMSRDGMIGDGTSPVAVQAAVIDVLPAWRSDLSTWLESRGLGNTTLHLVQAGNKRTMRSGRRDRATNTKYWPEERWAEVVRHIRHRSPESSILLLGTPGESELNDDIIRLSATKNVHNAALDLPIPRLLALMESASSLVTVDSGPAHAAAAVGCPQVVLFGQADPELYRPWGAAGAQAECLTGTVDGQASMLGIGAGEVTAAWDALEKRARPSPAVGVAAH</sequence>
<keyword evidence="2 3" id="KW-0808">Transferase</keyword>
<dbReference type="EMBL" id="JACHHZ010000006">
    <property type="protein sequence ID" value="MBB6095704.1"/>
    <property type="molecule type" value="Genomic_DNA"/>
</dbReference>